<proteinExistence type="predicted"/>
<evidence type="ECO:0000313" key="2">
    <source>
        <dbReference type="Proteomes" id="UP001055072"/>
    </source>
</evidence>
<name>A0ACB8U0A4_9APHY</name>
<gene>
    <name evidence="1" type="ORF">BDY19DRAFT_994625</name>
</gene>
<accession>A0ACB8U0A4</accession>
<keyword evidence="2" id="KW-1185">Reference proteome</keyword>
<protein>
    <submittedName>
        <fullName evidence="1">Beta-lactamase/transpeptidase-like protein</fullName>
    </submittedName>
</protein>
<comment type="caution">
    <text evidence="1">The sequence shown here is derived from an EMBL/GenBank/DDBJ whole genome shotgun (WGS) entry which is preliminary data.</text>
</comment>
<dbReference type="EMBL" id="MU274916">
    <property type="protein sequence ID" value="KAI0087723.1"/>
    <property type="molecule type" value="Genomic_DNA"/>
</dbReference>
<reference evidence="1" key="1">
    <citation type="journal article" date="2021" name="Environ. Microbiol.">
        <title>Gene family expansions and transcriptome signatures uncover fungal adaptations to wood decay.</title>
        <authorList>
            <person name="Hage H."/>
            <person name="Miyauchi S."/>
            <person name="Viragh M."/>
            <person name="Drula E."/>
            <person name="Min B."/>
            <person name="Chaduli D."/>
            <person name="Navarro D."/>
            <person name="Favel A."/>
            <person name="Norest M."/>
            <person name="Lesage-Meessen L."/>
            <person name="Balint B."/>
            <person name="Merenyi Z."/>
            <person name="de Eugenio L."/>
            <person name="Morin E."/>
            <person name="Martinez A.T."/>
            <person name="Baldrian P."/>
            <person name="Stursova M."/>
            <person name="Martinez M.J."/>
            <person name="Novotny C."/>
            <person name="Magnuson J.K."/>
            <person name="Spatafora J.W."/>
            <person name="Maurice S."/>
            <person name="Pangilinan J."/>
            <person name="Andreopoulos W."/>
            <person name="LaButti K."/>
            <person name="Hundley H."/>
            <person name="Na H."/>
            <person name="Kuo A."/>
            <person name="Barry K."/>
            <person name="Lipzen A."/>
            <person name="Henrissat B."/>
            <person name="Riley R."/>
            <person name="Ahrendt S."/>
            <person name="Nagy L.G."/>
            <person name="Grigoriev I.V."/>
            <person name="Martin F."/>
            <person name="Rosso M.N."/>
        </authorList>
    </citation>
    <scope>NUCLEOTIDE SEQUENCE</scope>
    <source>
        <strain evidence="1">CBS 384.51</strain>
    </source>
</reference>
<evidence type="ECO:0000313" key="1">
    <source>
        <dbReference type="EMBL" id="KAI0087723.1"/>
    </source>
</evidence>
<sequence>MLYQRVLQTTLALLATVVAVLSQQQYPAAEFAARITHKPAFTPQLRGFIETLRKNWTIPGLSVAVIQADDAELEGFGHSTEEDVEVNAHTLFNIASCSKAFLAGSLGILMDDFTNGRNVTPLPVGLEFFDWRTEVKDLLPNDWAMVDEWAHKKATIRDLLTHVSGLPSHDLSYTSSDSPVDVVRRMRHLRPSFGLREKFQYNNQMYVLATHIVSLYSSMSYIEFVTKRIFTPLKMNFTTFSKLEALGTGLLSHAFSAEGRRIPFWFPDSIADLAAGPGGINSNAHDMAKWIRTLLHEGIDHSTNQTILPSSVFRAMTSAYSIVSPAQHSEFSFVAYGLGWNRFSYQGHEILQHSGAIPGFSVQLAVLPNDNIGVIVLCNASQKENQAAAIVYRIVESLLGLPWIASSRLAALQKAQQLHPPKSERHSDDQNSFPLSTLPSHTDSTMAGNGGFSLEKYAGTYTNPGYPNITICSPVRLASESANDKICSETLKNFSFFDDFSKSNTTLYLAIPSIWVRHARLQPAGSHCFNVTSTYLFPEGYGRDKSPFELREMAGFMGDIEFVVGNNGRVVGLGMENSDVREVTDRQKKGGTVRDTAGVWFDKI</sequence>
<dbReference type="Proteomes" id="UP001055072">
    <property type="component" value="Unassembled WGS sequence"/>
</dbReference>
<organism evidence="1 2">
    <name type="scientific">Irpex rosettiformis</name>
    <dbReference type="NCBI Taxonomy" id="378272"/>
    <lineage>
        <taxon>Eukaryota</taxon>
        <taxon>Fungi</taxon>
        <taxon>Dikarya</taxon>
        <taxon>Basidiomycota</taxon>
        <taxon>Agaricomycotina</taxon>
        <taxon>Agaricomycetes</taxon>
        <taxon>Polyporales</taxon>
        <taxon>Irpicaceae</taxon>
        <taxon>Irpex</taxon>
    </lineage>
</organism>